<dbReference type="RefSeq" id="WP_345682425.1">
    <property type="nucleotide sequence ID" value="NZ_BAABRO010000001.1"/>
</dbReference>
<proteinExistence type="predicted"/>
<feature type="transmembrane region" description="Helical" evidence="1">
    <location>
        <begin position="33"/>
        <end position="50"/>
    </location>
</feature>
<sequence>MKPLGIRDLMLLTAITAAHLAITKLAVDFRDNRLSLFVLLVPTSLTILIHRRLRLPLHIAAFIHYPVTLVWAFAYGVTYSFFWNRISHTFFEKSSVGLETPIHYGTFCVEVMAILGIVTSSIYAFAASKLSFDATTTDRRTM</sequence>
<gene>
    <name evidence="2" type="ORF">Rcae01_00836</name>
</gene>
<feature type="transmembrane region" description="Helical" evidence="1">
    <location>
        <begin position="102"/>
        <end position="126"/>
    </location>
</feature>
<comment type="caution">
    <text evidence="2">The sequence shown here is derived from an EMBL/GenBank/DDBJ whole genome shotgun (WGS) entry which is preliminary data.</text>
</comment>
<evidence type="ECO:0000313" key="2">
    <source>
        <dbReference type="EMBL" id="GAA5505391.1"/>
    </source>
</evidence>
<keyword evidence="3" id="KW-1185">Reference proteome</keyword>
<evidence type="ECO:0000313" key="3">
    <source>
        <dbReference type="Proteomes" id="UP001416858"/>
    </source>
</evidence>
<reference evidence="2 3" key="1">
    <citation type="submission" date="2024-02" db="EMBL/GenBank/DDBJ databases">
        <title>Rhodopirellula caenicola NBRC 110016.</title>
        <authorList>
            <person name="Ichikawa N."/>
            <person name="Katano-Makiyama Y."/>
            <person name="Hidaka K."/>
        </authorList>
    </citation>
    <scope>NUCLEOTIDE SEQUENCE [LARGE SCALE GENOMIC DNA]</scope>
    <source>
        <strain evidence="2 3">NBRC 110016</strain>
    </source>
</reference>
<dbReference type="EMBL" id="BAABRO010000001">
    <property type="protein sequence ID" value="GAA5505391.1"/>
    <property type="molecule type" value="Genomic_DNA"/>
</dbReference>
<accession>A0ABP9VKS0</accession>
<keyword evidence="1" id="KW-0812">Transmembrane</keyword>
<name>A0ABP9VKS0_9BACT</name>
<dbReference type="Proteomes" id="UP001416858">
    <property type="component" value="Unassembled WGS sequence"/>
</dbReference>
<keyword evidence="1" id="KW-0472">Membrane</keyword>
<evidence type="ECO:0008006" key="4">
    <source>
        <dbReference type="Google" id="ProtNLM"/>
    </source>
</evidence>
<feature type="transmembrane region" description="Helical" evidence="1">
    <location>
        <begin position="9"/>
        <end position="27"/>
    </location>
</feature>
<evidence type="ECO:0000256" key="1">
    <source>
        <dbReference type="SAM" id="Phobius"/>
    </source>
</evidence>
<feature type="transmembrane region" description="Helical" evidence="1">
    <location>
        <begin position="62"/>
        <end position="82"/>
    </location>
</feature>
<keyword evidence="1" id="KW-1133">Transmembrane helix</keyword>
<protein>
    <recommendedName>
        <fullName evidence="4">Integral membrane protein</fullName>
    </recommendedName>
</protein>
<organism evidence="2 3">
    <name type="scientific">Novipirellula caenicola</name>
    <dbReference type="NCBI Taxonomy" id="1536901"/>
    <lineage>
        <taxon>Bacteria</taxon>
        <taxon>Pseudomonadati</taxon>
        <taxon>Planctomycetota</taxon>
        <taxon>Planctomycetia</taxon>
        <taxon>Pirellulales</taxon>
        <taxon>Pirellulaceae</taxon>
        <taxon>Novipirellula</taxon>
    </lineage>
</organism>